<dbReference type="PANTHER" id="PTHR43537:SF39">
    <property type="entry name" value="HTH-TYPE TRANSCRIPTIONAL REGULATOR MCBR"/>
    <property type="match status" value="1"/>
</dbReference>
<evidence type="ECO:0000313" key="10">
    <source>
        <dbReference type="Proteomes" id="UP000509322"/>
    </source>
</evidence>
<dbReference type="PROSITE" id="PS50949">
    <property type="entry name" value="HTH_GNTR"/>
    <property type="match status" value="1"/>
</dbReference>
<evidence type="ECO:0000256" key="3">
    <source>
        <dbReference type="ARBA" id="ARBA00023163"/>
    </source>
</evidence>
<keyword evidence="1" id="KW-0805">Transcription regulation</keyword>
<dbReference type="Gene3D" id="1.20.120.530">
    <property type="entry name" value="GntR ligand-binding domain-like"/>
    <property type="match status" value="1"/>
</dbReference>
<evidence type="ECO:0000313" key="9">
    <source>
        <dbReference type="Proteomes" id="UP000326453"/>
    </source>
</evidence>
<organism evidence="6 10">
    <name type="scientific">Paracoccus pantotrophus</name>
    <name type="common">Thiosphaera pantotropha</name>
    <dbReference type="NCBI Taxonomy" id="82367"/>
    <lineage>
        <taxon>Bacteria</taxon>
        <taxon>Pseudomonadati</taxon>
        <taxon>Pseudomonadota</taxon>
        <taxon>Alphaproteobacteria</taxon>
        <taxon>Rhodobacterales</taxon>
        <taxon>Paracoccaceae</taxon>
        <taxon>Paracoccus</taxon>
    </lineage>
</organism>
<dbReference type="SUPFAM" id="SSF46785">
    <property type="entry name" value="Winged helix' DNA-binding domain"/>
    <property type="match status" value="1"/>
</dbReference>
<dbReference type="InterPro" id="IPR036390">
    <property type="entry name" value="WH_DNA-bd_sf"/>
</dbReference>
<dbReference type="AlphaFoldDB" id="A0A1I5GZE1"/>
<evidence type="ECO:0000313" key="6">
    <source>
        <dbReference type="EMBL" id="QLH15937.1"/>
    </source>
</evidence>
<evidence type="ECO:0000256" key="2">
    <source>
        <dbReference type="ARBA" id="ARBA00023125"/>
    </source>
</evidence>
<dbReference type="InterPro" id="IPR036388">
    <property type="entry name" value="WH-like_DNA-bd_sf"/>
</dbReference>
<accession>A0A1I5GZE1</accession>
<dbReference type="EMBL" id="CP044426">
    <property type="protein sequence ID" value="QFG38384.1"/>
    <property type="molecule type" value="Genomic_DNA"/>
</dbReference>
<dbReference type="Proteomes" id="UP000509322">
    <property type="component" value="Chromosome 2"/>
</dbReference>
<proteinExistence type="predicted"/>
<gene>
    <name evidence="7" type="ORF">BDE18_0325</name>
    <name evidence="5" type="ORF">ESD82_20385</name>
    <name evidence="6" type="ORF">HYQ43_17555</name>
</gene>
<dbReference type="PANTHER" id="PTHR43537">
    <property type="entry name" value="TRANSCRIPTIONAL REGULATOR, GNTR FAMILY"/>
    <property type="match status" value="1"/>
</dbReference>
<evidence type="ECO:0000256" key="1">
    <source>
        <dbReference type="ARBA" id="ARBA00023015"/>
    </source>
</evidence>
<reference evidence="6 10" key="3">
    <citation type="submission" date="2020-07" db="EMBL/GenBank/DDBJ databases">
        <title>The complete genome of Paracoccus pantotrophus ACCC 10489.</title>
        <authorList>
            <person name="Si Y."/>
        </authorList>
    </citation>
    <scope>NUCLEOTIDE SEQUENCE [LARGE SCALE GENOMIC DNA]</scope>
    <source>
        <strain evidence="6 10">ACCC10489</strain>
    </source>
</reference>
<reference evidence="7 8" key="1">
    <citation type="submission" date="2018-10" db="EMBL/GenBank/DDBJ databases">
        <title>Genomic Encyclopedia of Archaeal and Bacterial Type Strains, Phase II (KMG-II): from individual species to whole genera.</title>
        <authorList>
            <person name="Goeker M."/>
        </authorList>
    </citation>
    <scope>NUCLEOTIDE SEQUENCE [LARGE SCALE GENOMIC DNA]</scope>
    <source>
        <strain evidence="8">ATCC 35512 / DSM 2944 / CIP 106514 / LMD 82.5 / NBRC 102493 / NCCB 82005 / GB17</strain>
        <strain evidence="7">DSM 2944</strain>
    </source>
</reference>
<keyword evidence="3" id="KW-0804">Transcription</keyword>
<dbReference type="Pfam" id="PF00392">
    <property type="entry name" value="GntR"/>
    <property type="match status" value="1"/>
</dbReference>
<dbReference type="Proteomes" id="UP000273626">
    <property type="component" value="Unassembled WGS sequence"/>
</dbReference>
<name>A0A1I5GZE1_PARPN</name>
<keyword evidence="2" id="KW-0238">DNA-binding</keyword>
<reference evidence="5 9" key="2">
    <citation type="submission" date="2019-01" db="EMBL/GenBank/DDBJ databases">
        <title>Complete Genome Sequence and Annotation of the Paracoccus pantotrophus type strain DSM 2944.</title>
        <authorList>
            <person name="Bockwoldt J.A."/>
            <person name="Zimmermann M."/>
            <person name="Tiso T."/>
            <person name="Blank L.M."/>
        </authorList>
    </citation>
    <scope>NUCLEOTIDE SEQUENCE [LARGE SCALE GENOMIC DNA]</scope>
    <source>
        <strain evidence="5 9">DSM 2944</strain>
    </source>
</reference>
<dbReference type="Proteomes" id="UP000326453">
    <property type="component" value="Chromosome 1"/>
</dbReference>
<dbReference type="KEGG" id="ppan:ESD82_20385"/>
<dbReference type="GO" id="GO:0003700">
    <property type="term" value="F:DNA-binding transcription factor activity"/>
    <property type="evidence" value="ECO:0007669"/>
    <property type="project" value="InterPro"/>
</dbReference>
<evidence type="ECO:0000259" key="4">
    <source>
        <dbReference type="PROSITE" id="PS50949"/>
    </source>
</evidence>
<feature type="domain" description="HTH gntR-type" evidence="4">
    <location>
        <begin position="14"/>
        <end position="81"/>
    </location>
</feature>
<dbReference type="InterPro" id="IPR000524">
    <property type="entry name" value="Tscrpt_reg_HTH_GntR"/>
</dbReference>
<evidence type="ECO:0000313" key="7">
    <source>
        <dbReference type="EMBL" id="RKS51097.1"/>
    </source>
</evidence>
<dbReference type="CDD" id="cd07377">
    <property type="entry name" value="WHTH_GntR"/>
    <property type="match status" value="1"/>
</dbReference>
<sequence length="232" mass="25478">MTELSSPPRPLKTVSLTGQVYDAIAEMLLDGTLKPSSRTSIRELGEHLGVSTMPVREAIGRLIAQGALAIQRNKAVIVPAMAPEDLRDLVRTRVLLECEAARLATDRIPESAIHRIRELHEQFSRELSANNRAEALTLNRRLHFTLYDEARSPSLRQLIAISWLRAGPMISLDLGPHNAIERASHSVDAHGQLVEALQARDREAAAAAIRLDITTAAEIILEHLAHAGESQP</sequence>
<keyword evidence="8" id="KW-1185">Reference proteome</keyword>
<dbReference type="GO" id="GO:0003677">
    <property type="term" value="F:DNA binding"/>
    <property type="evidence" value="ECO:0007669"/>
    <property type="project" value="UniProtKB-KW"/>
</dbReference>
<dbReference type="InterPro" id="IPR011711">
    <property type="entry name" value="GntR_C"/>
</dbReference>
<protein>
    <submittedName>
        <fullName evidence="6">GntR family transcriptional regulator</fullName>
    </submittedName>
</protein>
<dbReference type="Pfam" id="PF07729">
    <property type="entry name" value="FCD"/>
    <property type="match status" value="1"/>
</dbReference>
<evidence type="ECO:0000313" key="8">
    <source>
        <dbReference type="Proteomes" id="UP000273626"/>
    </source>
</evidence>
<dbReference type="Gene3D" id="1.10.10.10">
    <property type="entry name" value="Winged helix-like DNA-binding domain superfamily/Winged helix DNA-binding domain"/>
    <property type="match status" value="1"/>
</dbReference>
<dbReference type="EMBL" id="RBLI01000001">
    <property type="protein sequence ID" value="RKS51097.1"/>
    <property type="molecule type" value="Genomic_DNA"/>
</dbReference>
<evidence type="ECO:0000313" key="5">
    <source>
        <dbReference type="EMBL" id="QFG38384.1"/>
    </source>
</evidence>
<dbReference type="SUPFAM" id="SSF48008">
    <property type="entry name" value="GntR ligand-binding domain-like"/>
    <property type="match status" value="1"/>
</dbReference>
<dbReference type="SMART" id="SM00895">
    <property type="entry name" value="FCD"/>
    <property type="match status" value="1"/>
</dbReference>
<dbReference type="InterPro" id="IPR008920">
    <property type="entry name" value="TF_FadR/GntR_C"/>
</dbReference>
<dbReference type="EMBL" id="CP058690">
    <property type="protein sequence ID" value="QLH15937.1"/>
    <property type="molecule type" value="Genomic_DNA"/>
</dbReference>
<dbReference type="SMART" id="SM00345">
    <property type="entry name" value="HTH_GNTR"/>
    <property type="match status" value="1"/>
</dbReference>
<dbReference type="OrthoDB" id="9815654at2"/>